<dbReference type="GeneID" id="103398801"/>
<evidence type="ECO:0000256" key="3">
    <source>
        <dbReference type="SAM" id="MobiDB-lite"/>
    </source>
</evidence>
<keyword evidence="6" id="KW-1185">Reference proteome</keyword>
<dbReference type="InParanoid" id="A0A3P8WJB0"/>
<evidence type="ECO:0000256" key="1">
    <source>
        <dbReference type="ARBA" id="ARBA00022441"/>
    </source>
</evidence>
<dbReference type="SMART" id="SM00225">
    <property type="entry name" value="BTB"/>
    <property type="match status" value="1"/>
</dbReference>
<dbReference type="InterPro" id="IPR011705">
    <property type="entry name" value="BACK"/>
</dbReference>
<dbReference type="Pfam" id="PF01344">
    <property type="entry name" value="Kelch_1"/>
    <property type="match status" value="1"/>
</dbReference>
<dbReference type="RefSeq" id="XP_016886414.1">
    <property type="nucleotide sequence ID" value="XM_017030925.2"/>
</dbReference>
<evidence type="ECO:0000313" key="6">
    <source>
        <dbReference type="Proteomes" id="UP000265120"/>
    </source>
</evidence>
<dbReference type="STRING" id="244447.ENSCSEP00000025606"/>
<reference evidence="5" key="1">
    <citation type="submission" date="2025-08" db="UniProtKB">
        <authorList>
            <consortium name="Ensembl"/>
        </authorList>
    </citation>
    <scope>IDENTIFICATION</scope>
</reference>
<dbReference type="GO" id="GO:0005827">
    <property type="term" value="C:polar microtubule"/>
    <property type="evidence" value="ECO:0007669"/>
    <property type="project" value="TreeGrafter"/>
</dbReference>
<dbReference type="GO" id="GO:0072686">
    <property type="term" value="C:mitotic spindle"/>
    <property type="evidence" value="ECO:0007669"/>
    <property type="project" value="TreeGrafter"/>
</dbReference>
<dbReference type="GO" id="GO:0005829">
    <property type="term" value="C:cytosol"/>
    <property type="evidence" value="ECO:0007669"/>
    <property type="project" value="TreeGrafter"/>
</dbReference>
<dbReference type="CTD" id="84861"/>
<dbReference type="SUPFAM" id="SSF117281">
    <property type="entry name" value="Kelch motif"/>
    <property type="match status" value="1"/>
</dbReference>
<dbReference type="Ensembl" id="ENSCSET00000025943.1">
    <property type="protein sequence ID" value="ENSCSEP00000025606.1"/>
    <property type="gene ID" value="ENSCSEG00000016351.1"/>
</dbReference>
<keyword evidence="2" id="KW-0677">Repeat</keyword>
<name>A0A3P8WJB0_CYNSE</name>
<dbReference type="Proteomes" id="UP000265120">
    <property type="component" value="Unassembled WGS sequence"/>
</dbReference>
<dbReference type="UniPathway" id="UPA00143"/>
<feature type="compositionally biased region" description="Acidic residues" evidence="3">
    <location>
        <begin position="643"/>
        <end position="657"/>
    </location>
</feature>
<sequence>MDTADTTAAMKPKDEDRTAAEGGEPSPGGGGGGGGGAGGGSGSAGRQDRQSYRSSAHFRSLLDGLLALREGGVLFDVVLLVEGRAIPAHRVLLAASCDYFRGMFAGGLREMQQKEVPIHGVSYVGMRKILDYIYTSEIQLDLDSVHEVLIAATLVQLQNVIGFCCDFLFSWLDESNILEVLRLADLYGLQQLKAQIHVYLLRNIKALSRTEAYRRLPQEAVFRALSSDELAVHTEDEVYEAALRYHCSPEELEDEEVYAKVTAQDNPKMADAVRFSLIEKQTLQRLLGRLDRGLLKDSVAAALRYHEQEIWQPVLQTPLTQPRSTFRCVLGFGGMFSSSSLVDNEHLFQVFHPTWGEWRTLPAAVAPRMSNQGIAVLNNFVYLIGGDRNTSGFRAETRCWRYDPRHNAWCPISPLQQQHADHCVCVAGGHIYAIGGRDYSNALDTVERYDPRTNKWEFAAPLKRKVYAHAGAVSGGKIYVTCGRRGDTYLRETYCFDPAANHWTACAEGPVERAWHGMAAVNGSVYVIGGSNDQQGYRRDVLKVACLDTSNNSWSLVSPLPSGHGEPGVAVLDGRIYVLGGRSHNKGNRMKYVHVYDSGADQWRNGTDFKERVSGMAACVALVPPAVIGQARSWEQRTKASWEEEEDMDNSEDSSED</sequence>
<dbReference type="InterPro" id="IPR006652">
    <property type="entry name" value="Kelch_1"/>
</dbReference>
<dbReference type="Pfam" id="PF07707">
    <property type="entry name" value="BACK"/>
    <property type="match status" value="1"/>
</dbReference>
<dbReference type="Gene3D" id="1.25.40.420">
    <property type="match status" value="1"/>
</dbReference>
<dbReference type="PIRSF" id="PIRSF037037">
    <property type="entry name" value="Kelch-like_protein_gigaxonin"/>
    <property type="match status" value="1"/>
</dbReference>
<dbReference type="SUPFAM" id="SSF54695">
    <property type="entry name" value="POZ domain"/>
    <property type="match status" value="1"/>
</dbReference>
<evidence type="ECO:0000256" key="2">
    <source>
        <dbReference type="ARBA" id="ARBA00022737"/>
    </source>
</evidence>
<feature type="region of interest" description="Disordered" evidence="3">
    <location>
        <begin position="633"/>
        <end position="657"/>
    </location>
</feature>
<dbReference type="Gene3D" id="3.30.710.10">
    <property type="entry name" value="Potassium Channel Kv1.1, Chain A"/>
    <property type="match status" value="1"/>
</dbReference>
<reference evidence="5" key="2">
    <citation type="submission" date="2025-09" db="UniProtKB">
        <authorList>
            <consortium name="Ensembl"/>
        </authorList>
    </citation>
    <scope>IDENTIFICATION</scope>
</reference>
<evidence type="ECO:0000259" key="4">
    <source>
        <dbReference type="PROSITE" id="PS50097"/>
    </source>
</evidence>
<dbReference type="PROSITE" id="PS50097">
    <property type="entry name" value="BTB"/>
    <property type="match status" value="1"/>
</dbReference>
<dbReference type="AlphaFoldDB" id="A0A3P8WJB0"/>
<dbReference type="GO" id="GO:1904263">
    <property type="term" value="P:positive regulation of TORC1 signaling"/>
    <property type="evidence" value="ECO:0007669"/>
    <property type="project" value="TreeGrafter"/>
</dbReference>
<organism evidence="5 6">
    <name type="scientific">Cynoglossus semilaevis</name>
    <name type="common">Tongue sole</name>
    <dbReference type="NCBI Taxonomy" id="244447"/>
    <lineage>
        <taxon>Eukaryota</taxon>
        <taxon>Metazoa</taxon>
        <taxon>Chordata</taxon>
        <taxon>Craniata</taxon>
        <taxon>Vertebrata</taxon>
        <taxon>Euteleostomi</taxon>
        <taxon>Actinopterygii</taxon>
        <taxon>Neopterygii</taxon>
        <taxon>Teleostei</taxon>
        <taxon>Neoteleostei</taxon>
        <taxon>Acanthomorphata</taxon>
        <taxon>Carangaria</taxon>
        <taxon>Pleuronectiformes</taxon>
        <taxon>Pleuronectoidei</taxon>
        <taxon>Cynoglossidae</taxon>
        <taxon>Cynoglossinae</taxon>
        <taxon>Cynoglossus</taxon>
    </lineage>
</organism>
<dbReference type="InterPro" id="IPR011333">
    <property type="entry name" value="SKP1/BTB/POZ_sf"/>
</dbReference>
<proteinExistence type="predicted"/>
<feature type="region of interest" description="Disordered" evidence="3">
    <location>
        <begin position="1"/>
        <end position="50"/>
    </location>
</feature>
<feature type="domain" description="BTB" evidence="4">
    <location>
        <begin position="75"/>
        <end position="142"/>
    </location>
</feature>
<dbReference type="SMART" id="SM00612">
    <property type="entry name" value="Kelch"/>
    <property type="match status" value="5"/>
</dbReference>
<dbReference type="GO" id="GO:0031463">
    <property type="term" value="C:Cul3-RING ubiquitin ligase complex"/>
    <property type="evidence" value="ECO:0007669"/>
    <property type="project" value="TreeGrafter"/>
</dbReference>
<dbReference type="GO" id="GO:0043161">
    <property type="term" value="P:proteasome-mediated ubiquitin-dependent protein catabolic process"/>
    <property type="evidence" value="ECO:0007669"/>
    <property type="project" value="TreeGrafter"/>
</dbReference>
<dbReference type="Gene3D" id="2.120.10.80">
    <property type="entry name" value="Kelch-type beta propeller"/>
    <property type="match status" value="1"/>
</dbReference>
<dbReference type="GO" id="GO:0005634">
    <property type="term" value="C:nucleus"/>
    <property type="evidence" value="ECO:0007669"/>
    <property type="project" value="TreeGrafter"/>
</dbReference>
<dbReference type="PANTHER" id="PTHR45632:SF5">
    <property type="entry name" value="KELCH-LIKE PROTEIN 22"/>
    <property type="match status" value="1"/>
</dbReference>
<dbReference type="Pfam" id="PF24681">
    <property type="entry name" value="Kelch_KLHDC2_KLHL20_DRC7"/>
    <property type="match status" value="1"/>
</dbReference>
<dbReference type="OrthoDB" id="45365at2759"/>
<dbReference type="SMART" id="SM00875">
    <property type="entry name" value="BACK"/>
    <property type="match status" value="1"/>
</dbReference>
<accession>A0A3P8WJB0</accession>
<dbReference type="OMA" id="ACYKPST"/>
<dbReference type="FunCoup" id="A0A3P8WJB0">
    <property type="interactions" value="794"/>
</dbReference>
<protein>
    <submittedName>
        <fullName evidence="5">Kelch like family member 22</fullName>
    </submittedName>
</protein>
<dbReference type="PANTHER" id="PTHR45632">
    <property type="entry name" value="LD33804P"/>
    <property type="match status" value="1"/>
</dbReference>
<dbReference type="GeneTree" id="ENSGT00940000159598"/>
<evidence type="ECO:0000313" key="5">
    <source>
        <dbReference type="Ensembl" id="ENSCSEP00000025606.1"/>
    </source>
</evidence>
<dbReference type="InterPro" id="IPR015915">
    <property type="entry name" value="Kelch-typ_b-propeller"/>
</dbReference>
<keyword evidence="1" id="KW-0880">Kelch repeat</keyword>
<dbReference type="Pfam" id="PF00651">
    <property type="entry name" value="BTB"/>
    <property type="match status" value="1"/>
</dbReference>
<dbReference type="InterPro" id="IPR000210">
    <property type="entry name" value="BTB/POZ_dom"/>
</dbReference>
<feature type="compositionally biased region" description="Gly residues" evidence="3">
    <location>
        <begin position="25"/>
        <end position="43"/>
    </location>
</feature>
<dbReference type="InterPro" id="IPR017096">
    <property type="entry name" value="BTB-kelch_protein"/>
</dbReference>
<dbReference type="GO" id="GO:0006513">
    <property type="term" value="P:protein monoubiquitination"/>
    <property type="evidence" value="ECO:0007669"/>
    <property type="project" value="TreeGrafter"/>
</dbReference>